<gene>
    <name evidence="1" type="ORF">M9H77_19341</name>
</gene>
<dbReference type="Proteomes" id="UP001060085">
    <property type="component" value="Linkage Group LG04"/>
</dbReference>
<organism evidence="1 2">
    <name type="scientific">Catharanthus roseus</name>
    <name type="common">Madagascar periwinkle</name>
    <name type="synonym">Vinca rosea</name>
    <dbReference type="NCBI Taxonomy" id="4058"/>
    <lineage>
        <taxon>Eukaryota</taxon>
        <taxon>Viridiplantae</taxon>
        <taxon>Streptophyta</taxon>
        <taxon>Embryophyta</taxon>
        <taxon>Tracheophyta</taxon>
        <taxon>Spermatophyta</taxon>
        <taxon>Magnoliopsida</taxon>
        <taxon>eudicotyledons</taxon>
        <taxon>Gunneridae</taxon>
        <taxon>Pentapetalae</taxon>
        <taxon>asterids</taxon>
        <taxon>lamiids</taxon>
        <taxon>Gentianales</taxon>
        <taxon>Apocynaceae</taxon>
        <taxon>Rauvolfioideae</taxon>
        <taxon>Vinceae</taxon>
        <taxon>Catharanthinae</taxon>
        <taxon>Catharanthus</taxon>
    </lineage>
</organism>
<proteinExistence type="predicted"/>
<reference evidence="2" key="1">
    <citation type="journal article" date="2023" name="Nat. Plants">
        <title>Single-cell RNA sequencing provides a high-resolution roadmap for understanding the multicellular compartmentation of specialized metabolism.</title>
        <authorList>
            <person name="Sun S."/>
            <person name="Shen X."/>
            <person name="Li Y."/>
            <person name="Li Y."/>
            <person name="Wang S."/>
            <person name="Li R."/>
            <person name="Zhang H."/>
            <person name="Shen G."/>
            <person name="Guo B."/>
            <person name="Wei J."/>
            <person name="Xu J."/>
            <person name="St-Pierre B."/>
            <person name="Chen S."/>
            <person name="Sun C."/>
        </authorList>
    </citation>
    <scope>NUCLEOTIDE SEQUENCE [LARGE SCALE GENOMIC DNA]</scope>
</reference>
<comment type="caution">
    <text evidence="1">The sequence shown here is derived from an EMBL/GenBank/DDBJ whole genome shotgun (WGS) entry which is preliminary data.</text>
</comment>
<accession>A0ACC0BAB8</accession>
<evidence type="ECO:0000313" key="1">
    <source>
        <dbReference type="EMBL" id="KAI5669488.1"/>
    </source>
</evidence>
<sequence>MITKAKLNEEISIDDASSYNGAMQVVVVDVSVGLLLFLDLMAQAQRRPSGCIIQAVPNGCSRIIWVEHVEILDLIFHSMSRSIISSGYTYGAKHWLSFMKQQCERLACAIDITNYPYI</sequence>
<keyword evidence="2" id="KW-1185">Reference proteome</keyword>
<evidence type="ECO:0000313" key="2">
    <source>
        <dbReference type="Proteomes" id="UP001060085"/>
    </source>
</evidence>
<dbReference type="EMBL" id="CM044704">
    <property type="protein sequence ID" value="KAI5669488.1"/>
    <property type="molecule type" value="Genomic_DNA"/>
</dbReference>
<protein>
    <submittedName>
        <fullName evidence="1">Uncharacterized protein</fullName>
    </submittedName>
</protein>
<name>A0ACC0BAB8_CATRO</name>